<gene>
    <name evidence="1" type="ORF">METZ01_LOCUS317054</name>
</gene>
<dbReference type="AlphaFoldDB" id="A0A382NU80"/>
<proteinExistence type="predicted"/>
<protein>
    <recommendedName>
        <fullName evidence="2">Ribbon-helix-helix protein CopG domain-containing protein</fullName>
    </recommendedName>
</protein>
<organism evidence="1">
    <name type="scientific">marine metagenome</name>
    <dbReference type="NCBI Taxonomy" id="408172"/>
    <lineage>
        <taxon>unclassified sequences</taxon>
        <taxon>metagenomes</taxon>
        <taxon>ecological metagenomes</taxon>
    </lineage>
</organism>
<sequence length="56" mass="6753">MKSVYKRNTGRMMCRMSFIDEQKIIDKLEKVSKRRMVSQSQLIRDFIQDGLRGWDV</sequence>
<accession>A0A382NU80</accession>
<evidence type="ECO:0008006" key="2">
    <source>
        <dbReference type="Google" id="ProtNLM"/>
    </source>
</evidence>
<reference evidence="1" key="1">
    <citation type="submission" date="2018-05" db="EMBL/GenBank/DDBJ databases">
        <authorList>
            <person name="Lanie J.A."/>
            <person name="Ng W.-L."/>
            <person name="Kazmierczak K.M."/>
            <person name="Andrzejewski T.M."/>
            <person name="Davidsen T.M."/>
            <person name="Wayne K.J."/>
            <person name="Tettelin H."/>
            <person name="Glass J.I."/>
            <person name="Rusch D."/>
            <person name="Podicherti R."/>
            <person name="Tsui H.-C.T."/>
            <person name="Winkler M.E."/>
        </authorList>
    </citation>
    <scope>NUCLEOTIDE SEQUENCE</scope>
</reference>
<dbReference type="EMBL" id="UINC01102513">
    <property type="protein sequence ID" value="SVC64200.1"/>
    <property type="molecule type" value="Genomic_DNA"/>
</dbReference>
<name>A0A382NU80_9ZZZZ</name>
<evidence type="ECO:0000313" key="1">
    <source>
        <dbReference type="EMBL" id="SVC64200.1"/>
    </source>
</evidence>